<reference evidence="10 11" key="1">
    <citation type="submission" date="2024-03" db="EMBL/GenBank/DDBJ databases">
        <authorList>
            <person name="Jo J.-H."/>
        </authorList>
    </citation>
    <scope>NUCLEOTIDE SEQUENCE [LARGE SCALE GENOMIC DNA]</scope>
    <source>
        <strain evidence="10 11">PS1R-30</strain>
    </source>
</reference>
<dbReference type="EMBL" id="JBBHJZ010000011">
    <property type="protein sequence ID" value="MEJ5979669.1"/>
    <property type="molecule type" value="Genomic_DNA"/>
</dbReference>
<dbReference type="PANTHER" id="PTHR41533:SF2">
    <property type="entry name" value="BLR7131 PROTEIN"/>
    <property type="match status" value="1"/>
</dbReference>
<protein>
    <submittedName>
        <fullName evidence="10">L,D-transpeptidase family protein</fullName>
    </submittedName>
</protein>
<evidence type="ECO:0000256" key="5">
    <source>
        <dbReference type="ARBA" id="ARBA00022984"/>
    </source>
</evidence>
<feature type="active site" description="Nucleophile" evidence="7">
    <location>
        <position position="376"/>
    </location>
</feature>
<dbReference type="InterPro" id="IPR005490">
    <property type="entry name" value="LD_TPept_cat_dom"/>
</dbReference>
<evidence type="ECO:0000256" key="2">
    <source>
        <dbReference type="ARBA" id="ARBA00005992"/>
    </source>
</evidence>
<dbReference type="Gene3D" id="2.40.440.10">
    <property type="entry name" value="L,D-transpeptidase catalytic domain-like"/>
    <property type="match status" value="1"/>
</dbReference>
<keyword evidence="4 7" id="KW-0133">Cell shape</keyword>
<keyword evidence="5 7" id="KW-0573">Peptidoglycan synthesis</keyword>
<comment type="pathway">
    <text evidence="1 7">Cell wall biogenesis; peptidoglycan biosynthesis.</text>
</comment>
<keyword evidence="8" id="KW-0732">Signal</keyword>
<evidence type="ECO:0000313" key="11">
    <source>
        <dbReference type="Proteomes" id="UP001361239"/>
    </source>
</evidence>
<sequence>MRMGLRKIMRVLTSGAMIGALPWALVPGPLAAEPVAAGANSKIDADMARQAGGEIYTFYAERGYRPLWLDSQGQPGAGANALLELMATAGIDGIDPARLGLSAVNAAIGSAQSRSQIDVTRAEILISNAFVTYVQMLRANAGDAMTYEHPNLRPQQVPAYHVLKDGQNAASLGDYVAQMRWMHPLYATLRGNLATAGYDDSLKKALVSSLARVRGIPNSRRQVVVDVASATLWMYEDGKPVDSMRVVVGKKNTPTPLLAGYIRYAITNPYWNVPPEMVANNIASNVVRRGVGYLKAGGYQVLSDWSATPGVVDPATINWRAAERGGLDLRVRQLPNGGNFMGKAKFEFPNPLGIYLHDTPQKDLMLRSARQFSGGCIRLEDAQRFGRWLMRGDFQTEADRPEVKVDLPAPVPIYITYLTVQAVDGRMALAPDPYGLDLRQVPMTASAPRSGTPPI</sequence>
<dbReference type="PANTHER" id="PTHR41533">
    <property type="entry name" value="L,D-TRANSPEPTIDASE HI_1667-RELATED"/>
    <property type="match status" value="1"/>
</dbReference>
<dbReference type="InterPro" id="IPR052905">
    <property type="entry name" value="LD-transpeptidase_YkuD-like"/>
</dbReference>
<dbReference type="SUPFAM" id="SSF141523">
    <property type="entry name" value="L,D-transpeptidase catalytic domain-like"/>
    <property type="match status" value="1"/>
</dbReference>
<dbReference type="PROSITE" id="PS52029">
    <property type="entry name" value="LD_TPASE"/>
    <property type="match status" value="1"/>
</dbReference>
<dbReference type="CDD" id="cd16913">
    <property type="entry name" value="YkuD_like"/>
    <property type="match status" value="1"/>
</dbReference>
<feature type="active site" description="Proton donor/acceptor" evidence="7">
    <location>
        <position position="357"/>
    </location>
</feature>
<dbReference type="RefSeq" id="WP_339589610.1">
    <property type="nucleotide sequence ID" value="NZ_JBBHJZ010000011.1"/>
</dbReference>
<name>A0ABU8S3W5_9SPHN</name>
<comment type="caution">
    <text evidence="10">The sequence shown here is derived from an EMBL/GenBank/DDBJ whole genome shotgun (WGS) entry which is preliminary data.</text>
</comment>
<gene>
    <name evidence="10" type="ORF">WG901_23655</name>
</gene>
<evidence type="ECO:0000256" key="3">
    <source>
        <dbReference type="ARBA" id="ARBA00022679"/>
    </source>
</evidence>
<dbReference type="Pfam" id="PF20142">
    <property type="entry name" value="Scaffold"/>
    <property type="match status" value="1"/>
</dbReference>
<evidence type="ECO:0000313" key="10">
    <source>
        <dbReference type="EMBL" id="MEJ5979669.1"/>
    </source>
</evidence>
<evidence type="ECO:0000256" key="1">
    <source>
        <dbReference type="ARBA" id="ARBA00004752"/>
    </source>
</evidence>
<dbReference type="InterPro" id="IPR038063">
    <property type="entry name" value="Transpep_catalytic_dom"/>
</dbReference>
<feature type="domain" description="L,D-TPase catalytic" evidence="9">
    <location>
        <begin position="221"/>
        <end position="406"/>
    </location>
</feature>
<feature type="chain" id="PRO_5045609552" evidence="8">
    <location>
        <begin position="33"/>
        <end position="455"/>
    </location>
</feature>
<organism evidence="10 11">
    <name type="scientific">Novosphingobium anseongense</name>
    <dbReference type="NCBI Taxonomy" id="3133436"/>
    <lineage>
        <taxon>Bacteria</taxon>
        <taxon>Pseudomonadati</taxon>
        <taxon>Pseudomonadota</taxon>
        <taxon>Alphaproteobacteria</taxon>
        <taxon>Sphingomonadales</taxon>
        <taxon>Sphingomonadaceae</taxon>
        <taxon>Novosphingobium</taxon>
    </lineage>
</organism>
<evidence type="ECO:0000259" key="9">
    <source>
        <dbReference type="PROSITE" id="PS52029"/>
    </source>
</evidence>
<dbReference type="Proteomes" id="UP001361239">
    <property type="component" value="Unassembled WGS sequence"/>
</dbReference>
<comment type="similarity">
    <text evidence="2">Belongs to the YkuD family.</text>
</comment>
<dbReference type="InterPro" id="IPR045380">
    <property type="entry name" value="LD_TPept_scaffold_dom"/>
</dbReference>
<accession>A0ABU8S3W5</accession>
<keyword evidence="3" id="KW-0808">Transferase</keyword>
<evidence type="ECO:0000256" key="6">
    <source>
        <dbReference type="ARBA" id="ARBA00023316"/>
    </source>
</evidence>
<proteinExistence type="inferred from homology"/>
<dbReference type="Pfam" id="PF03734">
    <property type="entry name" value="YkuD"/>
    <property type="match status" value="1"/>
</dbReference>
<keyword evidence="11" id="KW-1185">Reference proteome</keyword>
<feature type="signal peptide" evidence="8">
    <location>
        <begin position="1"/>
        <end position="32"/>
    </location>
</feature>
<evidence type="ECO:0000256" key="7">
    <source>
        <dbReference type="PROSITE-ProRule" id="PRU01373"/>
    </source>
</evidence>
<evidence type="ECO:0000256" key="8">
    <source>
        <dbReference type="SAM" id="SignalP"/>
    </source>
</evidence>
<keyword evidence="6 7" id="KW-0961">Cell wall biogenesis/degradation</keyword>
<evidence type="ECO:0000256" key="4">
    <source>
        <dbReference type="ARBA" id="ARBA00022960"/>
    </source>
</evidence>